<accession>A0A9P7VV19</accession>
<comment type="caution">
    <text evidence="1">The sequence shown here is derived from an EMBL/GenBank/DDBJ whole genome shotgun (WGS) entry which is preliminary data.</text>
</comment>
<dbReference type="GeneID" id="66099344"/>
<sequence length="182" mass="20694">MSVKMTMYDIFLKFGYAIRIRSQQIDASDGARKEHYLVFEPHFSVDHAPEKTVFSGDIDMQDSRHDNALMYLKVMPRVLTRMDNLQSLTLPSFDIHVVHHHSVFGLHHIKFRDAHLSGQTEAELFTWIVGQTDIVSLPSRYHNVCMTSSLSTYDAQMAIFISHAISAAVPAHSYAGSKFVHT</sequence>
<dbReference type="EMBL" id="MU250531">
    <property type="protein sequence ID" value="KAG7447883.1"/>
    <property type="molecule type" value="Genomic_DNA"/>
</dbReference>
<evidence type="ECO:0000313" key="1">
    <source>
        <dbReference type="EMBL" id="KAG7447883.1"/>
    </source>
</evidence>
<evidence type="ECO:0000313" key="2">
    <source>
        <dbReference type="Proteomes" id="UP000812287"/>
    </source>
</evidence>
<name>A0A9P7VV19_9AGAR</name>
<dbReference type="AlphaFoldDB" id="A0A9P7VV19"/>
<organism evidence="1 2">
    <name type="scientific">Guyanagaster necrorhizus</name>
    <dbReference type="NCBI Taxonomy" id="856835"/>
    <lineage>
        <taxon>Eukaryota</taxon>
        <taxon>Fungi</taxon>
        <taxon>Dikarya</taxon>
        <taxon>Basidiomycota</taxon>
        <taxon>Agaricomycotina</taxon>
        <taxon>Agaricomycetes</taxon>
        <taxon>Agaricomycetidae</taxon>
        <taxon>Agaricales</taxon>
        <taxon>Marasmiineae</taxon>
        <taxon>Physalacriaceae</taxon>
        <taxon>Guyanagaster</taxon>
    </lineage>
</organism>
<dbReference type="Proteomes" id="UP000812287">
    <property type="component" value="Unassembled WGS sequence"/>
</dbReference>
<dbReference type="RefSeq" id="XP_043041383.1">
    <property type="nucleotide sequence ID" value="XM_043177057.1"/>
</dbReference>
<gene>
    <name evidence="1" type="ORF">BT62DRAFT_1004656</name>
</gene>
<keyword evidence="2" id="KW-1185">Reference proteome</keyword>
<reference evidence="1" key="1">
    <citation type="submission" date="2020-11" db="EMBL/GenBank/DDBJ databases">
        <title>Adaptations for nitrogen fixation in a non-lichenized fungal sporocarp promotes dispersal by wood-feeding termites.</title>
        <authorList>
            <consortium name="DOE Joint Genome Institute"/>
            <person name="Koch R.A."/>
            <person name="Yoon G."/>
            <person name="Arayal U."/>
            <person name="Lail K."/>
            <person name="Amirebrahimi M."/>
            <person name="Labutti K."/>
            <person name="Lipzen A."/>
            <person name="Riley R."/>
            <person name="Barry K."/>
            <person name="Henrissat B."/>
            <person name="Grigoriev I.V."/>
            <person name="Herr J.R."/>
            <person name="Aime M.C."/>
        </authorList>
    </citation>
    <scope>NUCLEOTIDE SEQUENCE</scope>
    <source>
        <strain evidence="1">MCA 3950</strain>
    </source>
</reference>
<protein>
    <submittedName>
        <fullName evidence="1">Uncharacterized protein</fullName>
    </submittedName>
</protein>
<proteinExistence type="predicted"/>
<dbReference type="OrthoDB" id="3259156at2759"/>